<evidence type="ECO:0000259" key="5">
    <source>
        <dbReference type="SMART" id="SM00822"/>
    </source>
</evidence>
<evidence type="ECO:0000313" key="7">
    <source>
        <dbReference type="Proteomes" id="UP001432401"/>
    </source>
</evidence>
<dbReference type="PRINTS" id="PR00080">
    <property type="entry name" value="SDRFAMILY"/>
</dbReference>
<dbReference type="RefSeq" id="WP_352982578.1">
    <property type="nucleotide sequence ID" value="NZ_JBEQNA010000001.1"/>
</dbReference>
<sequence length="299" mass="31572">MTVDYRAQTVLITGASSGIGAAFATALAARGANLVLVARRAERLASMADELRRTTDARIEAIPADLSHPTAAHELHRAVTDRGIQVTSLVNSAGFGSFALFPGADPGQLTAEIAVHATAPVQLTAAFLPQMVNAGNGFVINLASVSAYLPSPRMAVYSAGKAFVLSFTESLWTELRGTGLTAFAVSPGATATDFTTGMGPDAEVLTAGKLRTPEDVVTTALRHLERRSPGPTVIDGRLNRLSVFMSRFMSRRLNALMMARVFDPGHRSPSGDGQEEPERVDGRLGVGNSRTPGNRTSNR</sequence>
<dbReference type="InterPro" id="IPR057326">
    <property type="entry name" value="KR_dom"/>
</dbReference>
<keyword evidence="2" id="KW-0560">Oxidoreductase</keyword>
<evidence type="ECO:0000313" key="6">
    <source>
        <dbReference type="EMBL" id="MES0832857.1"/>
    </source>
</evidence>
<accession>A0ABV1ZP52</accession>
<dbReference type="Proteomes" id="UP001432401">
    <property type="component" value="Unassembled WGS sequence"/>
</dbReference>
<dbReference type="InterPro" id="IPR002347">
    <property type="entry name" value="SDR_fam"/>
</dbReference>
<dbReference type="Pfam" id="PF00106">
    <property type="entry name" value="adh_short"/>
    <property type="match status" value="1"/>
</dbReference>
<dbReference type="Gene3D" id="3.40.50.720">
    <property type="entry name" value="NAD(P)-binding Rossmann-like Domain"/>
    <property type="match status" value="1"/>
</dbReference>
<dbReference type="PRINTS" id="PR00081">
    <property type="entry name" value="GDHRDH"/>
</dbReference>
<evidence type="ECO:0000256" key="3">
    <source>
        <dbReference type="RuleBase" id="RU000363"/>
    </source>
</evidence>
<dbReference type="SUPFAM" id="SSF51735">
    <property type="entry name" value="NAD(P)-binding Rossmann-fold domains"/>
    <property type="match status" value="1"/>
</dbReference>
<proteinExistence type="inferred from homology"/>
<keyword evidence="7" id="KW-1185">Reference proteome</keyword>
<evidence type="ECO:0000256" key="2">
    <source>
        <dbReference type="ARBA" id="ARBA00023002"/>
    </source>
</evidence>
<dbReference type="EMBL" id="JBEQNB010000002">
    <property type="protein sequence ID" value="MES0832857.1"/>
    <property type="molecule type" value="Genomic_DNA"/>
</dbReference>
<gene>
    <name evidence="6" type="ORF">ABUK86_03680</name>
</gene>
<dbReference type="SMART" id="SM00822">
    <property type="entry name" value="PKS_KR"/>
    <property type="match status" value="1"/>
</dbReference>
<reference evidence="6 7" key="1">
    <citation type="submission" date="2024-06" db="EMBL/GenBank/DDBJ databases">
        <authorList>
            <person name="Bataeva Y.V."/>
            <person name="Grigorian L.N."/>
            <person name="Solomentsev V.I."/>
        </authorList>
    </citation>
    <scope>NUCLEOTIDE SEQUENCE [LARGE SCALE GENOMIC DNA]</scope>
    <source>
        <strain evidence="7">SCPM-O-B-12605 (RCAM04882)</strain>
    </source>
</reference>
<comment type="caution">
    <text evidence="6">The sequence shown here is derived from an EMBL/GenBank/DDBJ whole genome shotgun (WGS) entry which is preliminary data.</text>
</comment>
<evidence type="ECO:0000256" key="4">
    <source>
        <dbReference type="SAM" id="MobiDB-lite"/>
    </source>
</evidence>
<dbReference type="PIRSF" id="PIRSF000126">
    <property type="entry name" value="11-beta-HSD1"/>
    <property type="match status" value="1"/>
</dbReference>
<name>A0ABV1ZP52_9ACTN</name>
<organism evidence="6 7">
    <name type="scientific">Nocardiopsis tropica</name>
    <dbReference type="NCBI Taxonomy" id="109330"/>
    <lineage>
        <taxon>Bacteria</taxon>
        <taxon>Bacillati</taxon>
        <taxon>Actinomycetota</taxon>
        <taxon>Actinomycetes</taxon>
        <taxon>Streptosporangiales</taxon>
        <taxon>Nocardiopsidaceae</taxon>
        <taxon>Nocardiopsis</taxon>
    </lineage>
</organism>
<dbReference type="PANTHER" id="PTHR44196">
    <property type="entry name" value="DEHYDROGENASE/REDUCTASE SDR FAMILY MEMBER 7B"/>
    <property type="match status" value="1"/>
</dbReference>
<feature type="region of interest" description="Disordered" evidence="4">
    <location>
        <begin position="264"/>
        <end position="299"/>
    </location>
</feature>
<dbReference type="InterPro" id="IPR036291">
    <property type="entry name" value="NAD(P)-bd_dom_sf"/>
</dbReference>
<feature type="compositionally biased region" description="Polar residues" evidence="4">
    <location>
        <begin position="288"/>
        <end position="299"/>
    </location>
</feature>
<protein>
    <submittedName>
        <fullName evidence="6">SDR family NAD(P)-dependent oxidoreductase</fullName>
    </submittedName>
</protein>
<dbReference type="PANTHER" id="PTHR44196:SF2">
    <property type="entry name" value="SHORT-CHAIN DEHYDROGENASE-RELATED"/>
    <property type="match status" value="1"/>
</dbReference>
<feature type="domain" description="Ketoreductase" evidence="5">
    <location>
        <begin position="8"/>
        <end position="188"/>
    </location>
</feature>
<evidence type="ECO:0000256" key="1">
    <source>
        <dbReference type="ARBA" id="ARBA00006484"/>
    </source>
</evidence>
<dbReference type="CDD" id="cd05233">
    <property type="entry name" value="SDR_c"/>
    <property type="match status" value="1"/>
</dbReference>
<comment type="similarity">
    <text evidence="1 3">Belongs to the short-chain dehydrogenases/reductases (SDR) family.</text>
</comment>